<keyword evidence="6 7" id="KW-0503">Monooxygenase</keyword>
<gene>
    <name evidence="8" type="ORF">Vau01_087300</name>
</gene>
<keyword evidence="9" id="KW-1185">Reference proteome</keyword>
<dbReference type="Proteomes" id="UP000612585">
    <property type="component" value="Unassembled WGS sequence"/>
</dbReference>
<dbReference type="GO" id="GO:0020037">
    <property type="term" value="F:heme binding"/>
    <property type="evidence" value="ECO:0007669"/>
    <property type="project" value="InterPro"/>
</dbReference>
<dbReference type="PROSITE" id="PS00086">
    <property type="entry name" value="CYTOCHROME_P450"/>
    <property type="match status" value="1"/>
</dbReference>
<dbReference type="PANTHER" id="PTHR46696">
    <property type="entry name" value="P450, PUTATIVE (EUROFUNG)-RELATED"/>
    <property type="match status" value="1"/>
</dbReference>
<dbReference type="FunFam" id="1.10.630.10:FF:000018">
    <property type="entry name" value="Cytochrome P450 monooxygenase"/>
    <property type="match status" value="1"/>
</dbReference>
<evidence type="ECO:0000313" key="9">
    <source>
        <dbReference type="Proteomes" id="UP000612585"/>
    </source>
</evidence>
<dbReference type="Gene3D" id="1.10.630.10">
    <property type="entry name" value="Cytochrome P450"/>
    <property type="match status" value="1"/>
</dbReference>
<evidence type="ECO:0000256" key="6">
    <source>
        <dbReference type="ARBA" id="ARBA00023033"/>
    </source>
</evidence>
<dbReference type="InterPro" id="IPR001128">
    <property type="entry name" value="Cyt_P450"/>
</dbReference>
<dbReference type="GO" id="GO:0006707">
    <property type="term" value="P:cholesterol catabolic process"/>
    <property type="evidence" value="ECO:0007669"/>
    <property type="project" value="TreeGrafter"/>
</dbReference>
<keyword evidence="4 7" id="KW-0560">Oxidoreductase</keyword>
<dbReference type="RefSeq" id="WP_204006019.1">
    <property type="nucleotide sequence ID" value="NZ_BOPG01000064.1"/>
</dbReference>
<evidence type="ECO:0000313" key="8">
    <source>
        <dbReference type="EMBL" id="GIJ61214.1"/>
    </source>
</evidence>
<dbReference type="AlphaFoldDB" id="A0A8J3ZC11"/>
<dbReference type="PANTHER" id="PTHR46696:SF4">
    <property type="entry name" value="BIOTIN BIOSYNTHESIS CYTOCHROME P450"/>
    <property type="match status" value="1"/>
</dbReference>
<reference evidence="8" key="1">
    <citation type="submission" date="2021-01" db="EMBL/GenBank/DDBJ databases">
        <title>Whole genome shotgun sequence of Virgisporangium aurantiacum NBRC 16421.</title>
        <authorList>
            <person name="Komaki H."/>
            <person name="Tamura T."/>
        </authorList>
    </citation>
    <scope>NUCLEOTIDE SEQUENCE</scope>
    <source>
        <strain evidence="8">NBRC 16421</strain>
    </source>
</reference>
<evidence type="ECO:0000256" key="4">
    <source>
        <dbReference type="ARBA" id="ARBA00023002"/>
    </source>
</evidence>
<dbReference type="GO" id="GO:0008395">
    <property type="term" value="F:steroid hydroxylase activity"/>
    <property type="evidence" value="ECO:0007669"/>
    <property type="project" value="TreeGrafter"/>
</dbReference>
<dbReference type="InterPro" id="IPR036396">
    <property type="entry name" value="Cyt_P450_sf"/>
</dbReference>
<dbReference type="InterPro" id="IPR017972">
    <property type="entry name" value="Cyt_P450_CS"/>
</dbReference>
<evidence type="ECO:0000256" key="5">
    <source>
        <dbReference type="ARBA" id="ARBA00023004"/>
    </source>
</evidence>
<keyword evidence="2 7" id="KW-0349">Heme</keyword>
<evidence type="ECO:0000256" key="7">
    <source>
        <dbReference type="RuleBase" id="RU000461"/>
    </source>
</evidence>
<evidence type="ECO:0000256" key="3">
    <source>
        <dbReference type="ARBA" id="ARBA00022723"/>
    </source>
</evidence>
<dbReference type="SUPFAM" id="SSF48264">
    <property type="entry name" value="Cytochrome P450"/>
    <property type="match status" value="1"/>
</dbReference>
<dbReference type="GO" id="GO:0036199">
    <property type="term" value="F:cholest-4-en-3-one 26-monooxygenase activity"/>
    <property type="evidence" value="ECO:0007669"/>
    <property type="project" value="TreeGrafter"/>
</dbReference>
<proteinExistence type="inferred from homology"/>
<keyword evidence="5 7" id="KW-0408">Iron</keyword>
<dbReference type="GO" id="GO:0005506">
    <property type="term" value="F:iron ion binding"/>
    <property type="evidence" value="ECO:0007669"/>
    <property type="project" value="InterPro"/>
</dbReference>
<comment type="similarity">
    <text evidence="1 7">Belongs to the cytochrome P450 family.</text>
</comment>
<sequence length="398" mass="43205">MADDVVGEILDWYRETAHAGLAGDGVRFVEPPGFWVVHGHADVNRVLTDHPVFSSDELRHSAQPVPHHENPLLHSLSAIDPPRHHLLRRLVSRAFTPRAIRSLLPSIADTVRAQLSDVDGELDVIGQLGVPVPVHTIAALLGVDADRQADFVRWAGAITSFAGSFTRDPVRRAAFRTAHAELAGYFRDVFAERRSRPRGDVIDTLLAAEPDGSRLSDEELLDFCTLLLINGHETTGTLLVNIALCLAAHPDALARLRADPGLVPGAVEEVLRFLPPTGGADRFTTGPTTIAGHAIGAGQRVVAMMVSANRDPRIFTDPDDFRPDRTPNEHLSFGHGVHFCLGAHLARHEAAIALRELLHRVPGTWSVSRIATRRTPVGIDVTDLALAGRRAVLQDPAI</sequence>
<dbReference type="EMBL" id="BOPG01000064">
    <property type="protein sequence ID" value="GIJ61214.1"/>
    <property type="molecule type" value="Genomic_DNA"/>
</dbReference>
<keyword evidence="3 7" id="KW-0479">Metal-binding</keyword>
<protein>
    <submittedName>
        <fullName evidence="8">Cytochrome P450</fullName>
    </submittedName>
</protein>
<comment type="caution">
    <text evidence="8">The sequence shown here is derived from an EMBL/GenBank/DDBJ whole genome shotgun (WGS) entry which is preliminary data.</text>
</comment>
<name>A0A8J3ZC11_9ACTN</name>
<dbReference type="PRINTS" id="PR00359">
    <property type="entry name" value="BP450"/>
</dbReference>
<dbReference type="GO" id="GO:0017000">
    <property type="term" value="P:antibiotic biosynthetic process"/>
    <property type="evidence" value="ECO:0007669"/>
    <property type="project" value="UniProtKB-ARBA"/>
</dbReference>
<evidence type="ECO:0000256" key="2">
    <source>
        <dbReference type="ARBA" id="ARBA00022617"/>
    </source>
</evidence>
<evidence type="ECO:0000256" key="1">
    <source>
        <dbReference type="ARBA" id="ARBA00010617"/>
    </source>
</evidence>
<dbReference type="InterPro" id="IPR002397">
    <property type="entry name" value="Cyt_P450_B"/>
</dbReference>
<dbReference type="PRINTS" id="PR00385">
    <property type="entry name" value="P450"/>
</dbReference>
<organism evidence="8 9">
    <name type="scientific">Virgisporangium aurantiacum</name>
    <dbReference type="NCBI Taxonomy" id="175570"/>
    <lineage>
        <taxon>Bacteria</taxon>
        <taxon>Bacillati</taxon>
        <taxon>Actinomycetota</taxon>
        <taxon>Actinomycetes</taxon>
        <taxon>Micromonosporales</taxon>
        <taxon>Micromonosporaceae</taxon>
        <taxon>Virgisporangium</taxon>
    </lineage>
</organism>
<dbReference type="Pfam" id="PF00067">
    <property type="entry name" value="p450"/>
    <property type="match status" value="2"/>
</dbReference>
<accession>A0A8J3ZC11</accession>